<proteinExistence type="predicted"/>
<dbReference type="AlphaFoldDB" id="A0A3B0WQA4"/>
<dbReference type="EMBL" id="UOFG01000028">
    <property type="protein sequence ID" value="VAW58218.1"/>
    <property type="molecule type" value="Genomic_DNA"/>
</dbReference>
<reference evidence="1" key="1">
    <citation type="submission" date="2018-06" db="EMBL/GenBank/DDBJ databases">
        <authorList>
            <person name="Zhirakovskaya E."/>
        </authorList>
    </citation>
    <scope>NUCLEOTIDE SEQUENCE</scope>
</reference>
<gene>
    <name evidence="1" type="ORF">MNBD_GAMMA11-3359</name>
</gene>
<evidence type="ECO:0000313" key="1">
    <source>
        <dbReference type="EMBL" id="VAW58218.1"/>
    </source>
</evidence>
<name>A0A3B0WQA4_9ZZZZ</name>
<sequence length="162" mass="18525">MSILTCAELEHSQLEQLLSKYGLTVNRVDERQKIPGSWFGEPEAGIIKNSLYIRDDTPVHSALHESCHYICMDPTRREALHTDAGGDYNEENGVCYLSILLSDFIKGFGCERMFSDMDEWGYTFRLGSSKAWFEKDARDAVEWLESYCLIDAARVPTLKCRV</sequence>
<accession>A0A3B0WQA4</accession>
<protein>
    <submittedName>
        <fullName evidence="1">Uncharacterized protein</fullName>
    </submittedName>
</protein>
<organism evidence="1">
    <name type="scientific">hydrothermal vent metagenome</name>
    <dbReference type="NCBI Taxonomy" id="652676"/>
    <lineage>
        <taxon>unclassified sequences</taxon>
        <taxon>metagenomes</taxon>
        <taxon>ecological metagenomes</taxon>
    </lineage>
</organism>